<protein>
    <submittedName>
        <fullName evidence="10">E3 RID-alpha</fullName>
    </submittedName>
</protein>
<evidence type="ECO:0000256" key="4">
    <source>
        <dbReference type="ARBA" id="ARBA00022692"/>
    </source>
</evidence>
<evidence type="ECO:0000256" key="3">
    <source>
        <dbReference type="ARBA" id="ARBA00022518"/>
    </source>
</evidence>
<dbReference type="KEGG" id="vg:30522855"/>
<organism evidence="10">
    <name type="scientific">simian adenovirus 55</name>
    <dbReference type="NCBI Taxonomy" id="2848082"/>
    <lineage>
        <taxon>Viruses</taxon>
        <taxon>Varidnaviria</taxon>
        <taxon>Bamfordvirae</taxon>
        <taxon>Preplasmiviricota</taxon>
        <taxon>Polisuviricotina</taxon>
        <taxon>Pharingeaviricetes</taxon>
        <taxon>Rowavirales</taxon>
        <taxon>Adenoviridae</taxon>
        <taxon>Mastadenovirus</taxon>
        <taxon>Mastadenovirus flavi</taxon>
        <taxon>Simian mastadenovirus I</taxon>
    </lineage>
</organism>
<dbReference type="InterPro" id="IPR005041">
    <property type="entry name" value="Adeno_E3B"/>
</dbReference>
<keyword evidence="5" id="KW-1043">Host membrane</keyword>
<dbReference type="Proteomes" id="UP000201862">
    <property type="component" value="Segment"/>
</dbReference>
<name>A0A1L3INY7_9ADEN</name>
<evidence type="ECO:0000256" key="5">
    <source>
        <dbReference type="ARBA" id="ARBA00022870"/>
    </source>
</evidence>
<evidence type="ECO:0000256" key="2">
    <source>
        <dbReference type="ARBA" id="ARBA00004354"/>
    </source>
</evidence>
<feature type="transmembrane region" description="Helical" evidence="9">
    <location>
        <begin position="47"/>
        <end position="77"/>
    </location>
</feature>
<sequence length="100" mass="11573">MEINCVLQMTLAFIFLFLLLTPTFLLTTALSTAAMLDPACLSPTEVYFVYMILCTVSICSIISFTFVFLQCVDYIWVRYRYRRHAPRYENRDIAALLALP</sequence>
<keyword evidence="11" id="KW-1185">Reference proteome</keyword>
<comment type="subcellular location">
    <subcellularLocation>
        <location evidence="2">Host endoplasmic reticulum</location>
    </subcellularLocation>
    <subcellularLocation>
        <location evidence="1">Host membrane</location>
        <topology evidence="1">Single-pass type I membrane protein</topology>
    </subcellularLocation>
</comment>
<evidence type="ECO:0000256" key="1">
    <source>
        <dbReference type="ARBA" id="ARBA00004313"/>
    </source>
</evidence>
<keyword evidence="7 9" id="KW-0472">Membrane</keyword>
<evidence type="ECO:0000313" key="11">
    <source>
        <dbReference type="Proteomes" id="UP000201862"/>
    </source>
</evidence>
<dbReference type="GO" id="GO:0016020">
    <property type="term" value="C:membrane"/>
    <property type="evidence" value="ECO:0007669"/>
    <property type="project" value="InterPro"/>
</dbReference>
<evidence type="ECO:0000256" key="6">
    <source>
        <dbReference type="ARBA" id="ARBA00022989"/>
    </source>
</evidence>
<keyword evidence="8" id="KW-1038">Host endoplasmic reticulum</keyword>
<keyword evidence="4 9" id="KW-0812">Transmembrane</keyword>
<dbReference type="RefSeq" id="YP_009328920.1">
    <property type="nucleotide sequence ID" value="NC_032105.1"/>
</dbReference>
<keyword evidence="3" id="KW-0244">Early protein</keyword>
<keyword evidence="6 9" id="KW-1133">Transmembrane helix</keyword>
<accession>A0A1L3INY7</accession>
<reference evidence="10" key="1">
    <citation type="journal article" date="2016" name="Virol. J.">
        <title>Isolation and characterization of adenoviruses infecting endangered golden snub-nosed monkeys (Rhinopithecus roxellana).</title>
        <authorList>
            <person name="Tan B."/>
            <person name="Wu L.J."/>
            <person name="Yang X.L."/>
            <person name="Li B."/>
            <person name="Zhang W."/>
            <person name="Lei Y.S."/>
            <person name="Li Y."/>
            <person name="Yang G.X."/>
            <person name="Chen J."/>
            <person name="Chen G."/>
            <person name="Wang H.Z."/>
            <person name="Shi Z.L."/>
        </authorList>
    </citation>
    <scope>NUCLEOTIDE SEQUENCE [LARGE SCALE GENOMIC DNA]</scope>
    <source>
        <strain evidence="10">WIV19</strain>
    </source>
</reference>
<evidence type="ECO:0000256" key="9">
    <source>
        <dbReference type="SAM" id="Phobius"/>
    </source>
</evidence>
<dbReference type="GO" id="GO:0033644">
    <property type="term" value="C:host cell membrane"/>
    <property type="evidence" value="ECO:0007669"/>
    <property type="project" value="UniProtKB-SubCell"/>
</dbReference>
<dbReference type="OrthoDB" id="25079at10239"/>
<dbReference type="GeneID" id="30522855"/>
<dbReference type="EMBL" id="KX505867">
    <property type="protein sequence ID" value="APG53812.1"/>
    <property type="molecule type" value="Genomic_DNA"/>
</dbReference>
<evidence type="ECO:0000256" key="8">
    <source>
        <dbReference type="ARBA" id="ARBA00023184"/>
    </source>
</evidence>
<dbReference type="GO" id="GO:0044165">
    <property type="term" value="C:host cell endoplasmic reticulum"/>
    <property type="evidence" value="ECO:0007669"/>
    <property type="project" value="UniProtKB-SubCell"/>
</dbReference>
<proteinExistence type="predicted"/>
<evidence type="ECO:0000256" key="7">
    <source>
        <dbReference type="ARBA" id="ARBA00023136"/>
    </source>
</evidence>
<evidence type="ECO:0000313" key="10">
    <source>
        <dbReference type="EMBL" id="APG53812.1"/>
    </source>
</evidence>
<dbReference type="Pfam" id="PF03376">
    <property type="entry name" value="Adeno_E3B"/>
    <property type="match status" value="1"/>
</dbReference>